<accession>A0ABR0AAD9</accession>
<name>A0ABR0AAD9_9CRUS</name>
<dbReference type="Proteomes" id="UP001234178">
    <property type="component" value="Unassembled WGS sequence"/>
</dbReference>
<keyword evidence="3" id="KW-1185">Reference proteome</keyword>
<feature type="transmembrane region" description="Helical" evidence="1">
    <location>
        <begin position="58"/>
        <end position="82"/>
    </location>
</feature>
<reference evidence="2 3" key="1">
    <citation type="journal article" date="2023" name="Nucleic Acids Res.">
        <title>The hologenome of Daphnia magna reveals possible DNA methylation and microbiome-mediated evolution of the host genome.</title>
        <authorList>
            <person name="Chaturvedi A."/>
            <person name="Li X."/>
            <person name="Dhandapani V."/>
            <person name="Marshall H."/>
            <person name="Kissane S."/>
            <person name="Cuenca-Cambronero M."/>
            <person name="Asole G."/>
            <person name="Calvet F."/>
            <person name="Ruiz-Romero M."/>
            <person name="Marangio P."/>
            <person name="Guigo R."/>
            <person name="Rago D."/>
            <person name="Mirbahai L."/>
            <person name="Eastwood N."/>
            <person name="Colbourne J.K."/>
            <person name="Zhou J."/>
            <person name="Mallon E."/>
            <person name="Orsini L."/>
        </authorList>
    </citation>
    <scope>NUCLEOTIDE SEQUENCE [LARGE SCALE GENOMIC DNA]</scope>
    <source>
        <strain evidence="2">LRV0_1</strain>
    </source>
</reference>
<evidence type="ECO:0000313" key="2">
    <source>
        <dbReference type="EMBL" id="KAK4022082.1"/>
    </source>
</evidence>
<evidence type="ECO:0000256" key="1">
    <source>
        <dbReference type="SAM" id="Phobius"/>
    </source>
</evidence>
<organism evidence="2 3">
    <name type="scientific">Daphnia magna</name>
    <dbReference type="NCBI Taxonomy" id="35525"/>
    <lineage>
        <taxon>Eukaryota</taxon>
        <taxon>Metazoa</taxon>
        <taxon>Ecdysozoa</taxon>
        <taxon>Arthropoda</taxon>
        <taxon>Crustacea</taxon>
        <taxon>Branchiopoda</taxon>
        <taxon>Diplostraca</taxon>
        <taxon>Cladocera</taxon>
        <taxon>Anomopoda</taxon>
        <taxon>Daphniidae</taxon>
        <taxon>Daphnia</taxon>
    </lineage>
</organism>
<gene>
    <name evidence="2" type="ORF">OUZ56_007569</name>
</gene>
<dbReference type="EMBL" id="JAOYFB010000037">
    <property type="protein sequence ID" value="KAK4022082.1"/>
    <property type="molecule type" value="Genomic_DNA"/>
</dbReference>
<evidence type="ECO:0000313" key="3">
    <source>
        <dbReference type="Proteomes" id="UP001234178"/>
    </source>
</evidence>
<keyword evidence="1" id="KW-1133">Transmembrane helix</keyword>
<keyword evidence="1" id="KW-0472">Membrane</keyword>
<sequence length="115" mass="13601">MLIYLCRSLVTKLPAYFVSVFAPMLFLLPCVSHFIGSVFAGRRARARFVKRMEEAEHFVVSVVAATSRIHFFFFNTFFRMLFHHRLRMRSSLLHIFSLNDVCETSPFFLNLPFNW</sequence>
<comment type="caution">
    <text evidence="2">The sequence shown here is derived from an EMBL/GenBank/DDBJ whole genome shotgun (WGS) entry which is preliminary data.</text>
</comment>
<feature type="transmembrane region" description="Helical" evidence="1">
    <location>
        <begin position="15"/>
        <end position="38"/>
    </location>
</feature>
<proteinExistence type="predicted"/>
<protein>
    <submittedName>
        <fullName evidence="2">Uncharacterized protein</fullName>
    </submittedName>
</protein>
<keyword evidence="1" id="KW-0812">Transmembrane</keyword>